<sequence>MGLTLNLDGFIKDFKEEPQSETERNRKKNAARKPIGLDFTNLQRPYADALVYWQEKKLATPLIWMLFDYLGSSVDKADPTKQIPFEEILLSKDPDEFARNLMEFLREKHKDSLKKMK</sequence>
<gene>
    <name evidence="1" type="ORF">HLH17_14415</name>
</gene>
<organism evidence="1 2">
    <name type="scientific">Acinetobacter terrae</name>
    <dbReference type="NCBI Taxonomy" id="2731247"/>
    <lineage>
        <taxon>Bacteria</taxon>
        <taxon>Pseudomonadati</taxon>
        <taxon>Pseudomonadota</taxon>
        <taxon>Gammaproteobacteria</taxon>
        <taxon>Moraxellales</taxon>
        <taxon>Moraxellaceae</taxon>
        <taxon>Acinetobacter</taxon>
        <taxon>Acinetobacter Taxon 24</taxon>
    </lineage>
</organism>
<reference evidence="1 2" key="1">
    <citation type="submission" date="2020-04" db="EMBL/GenBank/DDBJ databases">
        <title>Acinetobacter Taxon 24.</title>
        <authorList>
            <person name="Nemec A."/>
            <person name="Radolfova-Krizova L."/>
            <person name="Higgins P.G."/>
            <person name="Spanelova P."/>
        </authorList>
    </citation>
    <scope>NUCLEOTIDE SEQUENCE [LARGE SCALE GENOMIC DNA]</scope>
    <source>
        <strain evidence="1 2">ANC 5380</strain>
    </source>
</reference>
<dbReference type="RefSeq" id="WP_171541010.1">
    <property type="nucleotide sequence ID" value="NZ_JABERL010000056.1"/>
</dbReference>
<evidence type="ECO:0000313" key="2">
    <source>
        <dbReference type="Proteomes" id="UP000569202"/>
    </source>
</evidence>
<accession>A0A7Y2WBY6</accession>
<dbReference type="Proteomes" id="UP000569202">
    <property type="component" value="Unassembled WGS sequence"/>
</dbReference>
<evidence type="ECO:0000313" key="1">
    <source>
        <dbReference type="EMBL" id="NNH78815.1"/>
    </source>
</evidence>
<proteinExistence type="predicted"/>
<dbReference type="AlphaFoldDB" id="A0A7Y2WBY6"/>
<protein>
    <submittedName>
        <fullName evidence="1">Uncharacterized protein</fullName>
    </submittedName>
</protein>
<comment type="caution">
    <text evidence="1">The sequence shown here is derived from an EMBL/GenBank/DDBJ whole genome shotgun (WGS) entry which is preliminary data.</text>
</comment>
<dbReference type="EMBL" id="JABERL010000056">
    <property type="protein sequence ID" value="NNH78815.1"/>
    <property type="molecule type" value="Genomic_DNA"/>
</dbReference>
<name>A0A7Y2WBY6_9GAMM</name>